<evidence type="ECO:0000256" key="3">
    <source>
        <dbReference type="ARBA" id="ARBA00023002"/>
    </source>
</evidence>
<accession>A0A4S4KSU9</accession>
<evidence type="ECO:0000256" key="4">
    <source>
        <dbReference type="SAM" id="MobiDB-lite"/>
    </source>
</evidence>
<protein>
    <recommendedName>
        <fullName evidence="5">NADP-dependent oxidoreductase domain-containing protein</fullName>
    </recommendedName>
</protein>
<dbReference type="InterPro" id="IPR018170">
    <property type="entry name" value="Aldo/ket_reductase_CS"/>
</dbReference>
<evidence type="ECO:0000313" key="7">
    <source>
        <dbReference type="Proteomes" id="UP000308199"/>
    </source>
</evidence>
<dbReference type="InterPro" id="IPR044494">
    <property type="entry name" value="AKR3C2/3"/>
</dbReference>
<feature type="region of interest" description="Disordered" evidence="4">
    <location>
        <begin position="323"/>
        <end position="392"/>
    </location>
</feature>
<dbReference type="AlphaFoldDB" id="A0A4S4KSU9"/>
<dbReference type="CDD" id="cd19120">
    <property type="entry name" value="AKR_AKR3C2-3"/>
    <property type="match status" value="1"/>
</dbReference>
<feature type="compositionally biased region" description="Low complexity" evidence="4">
    <location>
        <begin position="455"/>
        <end position="466"/>
    </location>
</feature>
<dbReference type="InterPro" id="IPR020471">
    <property type="entry name" value="AKR"/>
</dbReference>
<organism evidence="6 7">
    <name type="scientific">Phellinidium pouzarii</name>
    <dbReference type="NCBI Taxonomy" id="167371"/>
    <lineage>
        <taxon>Eukaryota</taxon>
        <taxon>Fungi</taxon>
        <taxon>Dikarya</taxon>
        <taxon>Basidiomycota</taxon>
        <taxon>Agaricomycotina</taxon>
        <taxon>Agaricomycetes</taxon>
        <taxon>Hymenochaetales</taxon>
        <taxon>Hymenochaetaceae</taxon>
        <taxon>Phellinidium</taxon>
    </lineage>
</organism>
<keyword evidence="3" id="KW-0560">Oxidoreductase</keyword>
<keyword evidence="7" id="KW-1185">Reference proteome</keyword>
<dbReference type="InterPro" id="IPR023210">
    <property type="entry name" value="NADP_OxRdtase_dom"/>
</dbReference>
<feature type="region of interest" description="Disordered" evidence="4">
    <location>
        <begin position="416"/>
        <end position="550"/>
    </location>
</feature>
<dbReference type="OrthoDB" id="5590473at2759"/>
<comment type="caution">
    <text evidence="6">The sequence shown here is derived from an EMBL/GenBank/DDBJ whole genome shotgun (WGS) entry which is preliminary data.</text>
</comment>
<keyword evidence="2" id="KW-0521">NADP</keyword>
<dbReference type="GO" id="GO:0016616">
    <property type="term" value="F:oxidoreductase activity, acting on the CH-OH group of donors, NAD or NADP as acceptor"/>
    <property type="evidence" value="ECO:0007669"/>
    <property type="project" value="UniProtKB-ARBA"/>
</dbReference>
<reference evidence="6 7" key="1">
    <citation type="submission" date="2019-02" db="EMBL/GenBank/DDBJ databases">
        <title>Genome sequencing of the rare red list fungi Phellinidium pouzarii.</title>
        <authorList>
            <person name="Buettner E."/>
            <person name="Kellner H."/>
        </authorList>
    </citation>
    <scope>NUCLEOTIDE SEQUENCE [LARGE SCALE GENOMIC DNA]</scope>
    <source>
        <strain evidence="6 7">DSM 108285</strain>
    </source>
</reference>
<dbReference type="PRINTS" id="PR00069">
    <property type="entry name" value="ALDKETRDTASE"/>
</dbReference>
<feature type="compositionally biased region" description="Low complexity" evidence="4">
    <location>
        <begin position="423"/>
        <end position="434"/>
    </location>
</feature>
<dbReference type="Gene3D" id="3.20.20.100">
    <property type="entry name" value="NADP-dependent oxidoreductase domain"/>
    <property type="match status" value="2"/>
</dbReference>
<feature type="compositionally biased region" description="Polar residues" evidence="4">
    <location>
        <begin position="350"/>
        <end position="360"/>
    </location>
</feature>
<feature type="compositionally biased region" description="Polar residues" evidence="4">
    <location>
        <begin position="323"/>
        <end position="341"/>
    </location>
</feature>
<feature type="compositionally biased region" description="Polar residues" evidence="4">
    <location>
        <begin position="519"/>
        <end position="532"/>
    </location>
</feature>
<dbReference type="PROSITE" id="PS00062">
    <property type="entry name" value="ALDOKETO_REDUCTASE_2"/>
    <property type="match status" value="1"/>
</dbReference>
<dbReference type="EMBL" id="SGPK01000576">
    <property type="protein sequence ID" value="THH01729.1"/>
    <property type="molecule type" value="Genomic_DNA"/>
</dbReference>
<evidence type="ECO:0000259" key="5">
    <source>
        <dbReference type="Pfam" id="PF00248"/>
    </source>
</evidence>
<dbReference type="CDD" id="cd18724">
    <property type="entry name" value="PIN_LabA-like"/>
    <property type="match status" value="1"/>
</dbReference>
<evidence type="ECO:0000256" key="1">
    <source>
        <dbReference type="ARBA" id="ARBA00007905"/>
    </source>
</evidence>
<proteinExistence type="inferred from homology"/>
<name>A0A4S4KSU9_9AGAM</name>
<dbReference type="PANTHER" id="PTHR43827">
    <property type="entry name" value="2,5-DIKETO-D-GLUCONIC ACID REDUCTASE"/>
    <property type="match status" value="1"/>
</dbReference>
<feature type="region of interest" description="Disordered" evidence="4">
    <location>
        <begin position="695"/>
        <end position="764"/>
    </location>
</feature>
<dbReference type="Pfam" id="PF00248">
    <property type="entry name" value="Aldo_ket_red"/>
    <property type="match status" value="2"/>
</dbReference>
<dbReference type="InterPro" id="IPR036812">
    <property type="entry name" value="NAD(P)_OxRdtase_dom_sf"/>
</dbReference>
<comment type="similarity">
    <text evidence="1">Belongs to the aldo/keto reductase family.</text>
</comment>
<feature type="domain" description="NADP-dependent oxidoreductase" evidence="5">
    <location>
        <begin position="17"/>
        <end position="63"/>
    </location>
</feature>
<feature type="compositionally biased region" description="Basic residues" evidence="4">
    <location>
        <begin position="443"/>
        <end position="453"/>
    </location>
</feature>
<evidence type="ECO:0000256" key="2">
    <source>
        <dbReference type="ARBA" id="ARBA00022857"/>
    </source>
</evidence>
<gene>
    <name evidence="6" type="ORF">EW145_g6862</name>
</gene>
<dbReference type="PANTHER" id="PTHR43827:SF3">
    <property type="entry name" value="NADP-DEPENDENT OXIDOREDUCTASE DOMAIN-CONTAINING PROTEIN"/>
    <property type="match status" value="1"/>
</dbReference>
<evidence type="ECO:0000313" key="6">
    <source>
        <dbReference type="EMBL" id="THH01729.1"/>
    </source>
</evidence>
<feature type="compositionally biased region" description="Acidic residues" evidence="4">
    <location>
        <begin position="366"/>
        <end position="375"/>
    </location>
</feature>
<sequence length="891" mass="94958">MPWETLTLNDGATMPSIAFGTWTLGNGQSVIDQVDQALNVGFEHIDTAQSYRNEVEAGQAFKESGLSRSDLGVSYVDLYLIHSPRLANPDIPTVWAQMEKVKSDGLAKSIGISNFGVAETEVLLASAKIKPAVNQILFHPYVYAQQAAIVEAAKKDGIVIEAYSLLSPITRQPGGPLDKPLAQIGERLGATADQVLMAWAKAKGVVVVTTSSKESRLKGYLSAADLNLTSADISDIDIAGTIGTRRLASRTFIRRLAAVAVLQLNGLEVMDRSSDTTTLSPTPFSPFSSAYSCGSEGGTSDEPADLGQLAAVFEVLRTEFQPRTQLPTIPRTGTPTSSLLVSPSDGEDGPSTTWSRTDSLAYSDYSDGEYGENGDENAGSGPGDGSALDQPSLGYLDGVLGFSSRRAREACCTAGRPVRVGGASSQSQASTSESAWRHVIEPRRKRRRKRGRQHGTGTTSASGTHTDNGPDVDAEGAATPVGDTLDGSSSGERWSHGKSMPSTPPQGTSRSLRRGKGTEPTTVTIPGTSSTIPLHPKLSHSRSTPSLRVMIPTPPDARVLRLRTLATKLRMLFVEDARTLSSVLLNDIPEADGFIDPRGRPPEGDDSPIHVFVDHSNILIGFLNHLRRFPIHGLRPGPTHLSHIALALVLERGRPVSRRVLATSSPLYQPMEGAERLGYEVRVYARVPDLGDGADRVKAKRNVSSNTNGDSDPGPPMAIPNAGISHSNSYTRVHGTTRGRDHSRSTSLTLPTYAHASPGMSANPGGRIRFREQGVDELLQLKLHQVLADADSPPPYGATIVLATGDGNAGQFNADGFRGAVRTALRKGWRVELYAWEYGLSRAWAKEFGNGGGSGSGSDAHGKAGIGGENPYGDRFKIVGLEKFASDLLEL</sequence>
<feature type="domain" description="NADP-dependent oxidoreductase" evidence="5">
    <location>
        <begin position="67"/>
        <end position="238"/>
    </location>
</feature>
<dbReference type="Proteomes" id="UP000308199">
    <property type="component" value="Unassembled WGS sequence"/>
</dbReference>
<dbReference type="GO" id="GO:0016652">
    <property type="term" value="F:oxidoreductase activity, acting on NAD(P)H as acceptor"/>
    <property type="evidence" value="ECO:0007669"/>
    <property type="project" value="InterPro"/>
</dbReference>
<dbReference type="SUPFAM" id="SSF51430">
    <property type="entry name" value="NAD(P)-linked oxidoreductase"/>
    <property type="match status" value="1"/>
</dbReference>